<dbReference type="GeneID" id="104584047"/>
<dbReference type="OMA" id="GWRAMAR"/>
<sequence>MGTRSKRKRKAPTAADQEPTPPPPRRRRRRRNDVAHPPSPAEPRDWAALPHDVLCAILSRVPQIDILRGAGLACASWRHAAAHEPQIWRHIDLAGSRKSALRAWRALARAAVDRSAGRCESFRGPVDGNLLLYLSDRSPSLRSLHITRWSKYTCDEDREDFALFARVVEKLPLLEQLVHKGRGGVFGKEQIGALLQHCPRLRLLDAGGCRASRAIGKRFVERCKGRIKELRMPRFGGGRCGCCTRHAQRYADEHDE</sequence>
<organism evidence="3">
    <name type="scientific">Brachypodium distachyon</name>
    <name type="common">Purple false brome</name>
    <name type="synonym">Trachynia distachya</name>
    <dbReference type="NCBI Taxonomy" id="15368"/>
    <lineage>
        <taxon>Eukaryota</taxon>
        <taxon>Viridiplantae</taxon>
        <taxon>Streptophyta</taxon>
        <taxon>Embryophyta</taxon>
        <taxon>Tracheophyta</taxon>
        <taxon>Spermatophyta</taxon>
        <taxon>Magnoliopsida</taxon>
        <taxon>Liliopsida</taxon>
        <taxon>Poales</taxon>
        <taxon>Poaceae</taxon>
        <taxon>BOP clade</taxon>
        <taxon>Pooideae</taxon>
        <taxon>Stipodae</taxon>
        <taxon>Brachypodieae</taxon>
        <taxon>Brachypodium</taxon>
    </lineage>
</organism>
<dbReference type="PANTHER" id="PTHR38926">
    <property type="entry name" value="F-BOX DOMAIN CONTAINING PROTEIN, EXPRESSED"/>
    <property type="match status" value="1"/>
</dbReference>
<accession>I1I1R0</accession>
<gene>
    <name evidence="4" type="primary">LOC104584047</name>
    <name evidence="3" type="ORF">BRADI_3g17390v3</name>
</gene>
<dbReference type="eggNOG" id="KOG1947">
    <property type="taxonomic scope" value="Eukaryota"/>
</dbReference>
<name>I1I1R0_BRADI</name>
<feature type="domain" description="F-box" evidence="2">
    <location>
        <begin position="43"/>
        <end position="91"/>
    </location>
</feature>
<evidence type="ECO:0000313" key="5">
    <source>
        <dbReference type="Proteomes" id="UP000008810"/>
    </source>
</evidence>
<dbReference type="SUPFAM" id="SSF81383">
    <property type="entry name" value="F-box domain"/>
    <property type="match status" value="1"/>
</dbReference>
<evidence type="ECO:0000259" key="2">
    <source>
        <dbReference type="PROSITE" id="PS50181"/>
    </source>
</evidence>
<dbReference type="STRING" id="15368.I1I1R0"/>
<dbReference type="InterPro" id="IPR032675">
    <property type="entry name" value="LRR_dom_sf"/>
</dbReference>
<dbReference type="KEGG" id="bdi:104584047"/>
<dbReference type="InterPro" id="IPR001810">
    <property type="entry name" value="F-box_dom"/>
</dbReference>
<reference evidence="4" key="3">
    <citation type="submission" date="2018-08" db="UniProtKB">
        <authorList>
            <consortium name="EnsemblPlants"/>
        </authorList>
    </citation>
    <scope>IDENTIFICATION</scope>
    <source>
        <strain evidence="4">cv. Bd21</strain>
    </source>
</reference>
<dbReference type="Gene3D" id="3.80.10.10">
    <property type="entry name" value="Ribonuclease Inhibitor"/>
    <property type="match status" value="1"/>
</dbReference>
<evidence type="ECO:0000313" key="4">
    <source>
        <dbReference type="EnsemblPlants" id="KQJ95468"/>
    </source>
</evidence>
<dbReference type="EMBL" id="CM000882">
    <property type="protein sequence ID" value="KQJ95468.1"/>
    <property type="molecule type" value="Genomic_DNA"/>
</dbReference>
<dbReference type="FunFam" id="1.20.1280.50:FF:000037">
    <property type="entry name" value="F-box protein SKIP19"/>
    <property type="match status" value="1"/>
</dbReference>
<dbReference type="Pfam" id="PF12937">
    <property type="entry name" value="F-box-like"/>
    <property type="match status" value="1"/>
</dbReference>
<dbReference type="Gene3D" id="1.20.1280.50">
    <property type="match status" value="1"/>
</dbReference>
<feature type="region of interest" description="Disordered" evidence="1">
    <location>
        <begin position="1"/>
        <end position="45"/>
    </location>
</feature>
<reference evidence="3 4" key="1">
    <citation type="journal article" date="2010" name="Nature">
        <title>Genome sequencing and analysis of the model grass Brachypodium distachyon.</title>
        <authorList>
            <consortium name="International Brachypodium Initiative"/>
        </authorList>
    </citation>
    <scope>NUCLEOTIDE SEQUENCE [LARGE SCALE GENOMIC DNA]</scope>
    <source>
        <strain evidence="3 4">Bd21</strain>
    </source>
</reference>
<proteinExistence type="predicted"/>
<dbReference type="HOGENOM" id="CLU_044915_1_0_1"/>
<dbReference type="Gramene" id="KQJ95468">
    <property type="protein sequence ID" value="KQJ95468"/>
    <property type="gene ID" value="BRADI_3g17390v3"/>
</dbReference>
<reference evidence="3" key="2">
    <citation type="submission" date="2017-06" db="EMBL/GenBank/DDBJ databases">
        <title>WGS assembly of Brachypodium distachyon.</title>
        <authorList>
            <consortium name="The International Brachypodium Initiative"/>
            <person name="Lucas S."/>
            <person name="Harmon-Smith M."/>
            <person name="Lail K."/>
            <person name="Tice H."/>
            <person name="Grimwood J."/>
            <person name="Bruce D."/>
            <person name="Barry K."/>
            <person name="Shu S."/>
            <person name="Lindquist E."/>
            <person name="Wang M."/>
            <person name="Pitluck S."/>
            <person name="Vogel J.P."/>
            <person name="Garvin D.F."/>
            <person name="Mockler T.C."/>
            <person name="Schmutz J."/>
            <person name="Rokhsar D."/>
            <person name="Bevan M.W."/>
        </authorList>
    </citation>
    <scope>NUCLEOTIDE SEQUENCE</scope>
    <source>
        <strain evidence="3">Bd21</strain>
    </source>
</reference>
<evidence type="ECO:0000313" key="3">
    <source>
        <dbReference type="EMBL" id="KQJ95468.1"/>
    </source>
</evidence>
<dbReference type="EnsemblPlants" id="KQJ95468">
    <property type="protein sequence ID" value="KQJ95468"/>
    <property type="gene ID" value="BRADI_3g17390v3"/>
</dbReference>
<dbReference type="OrthoDB" id="688218at2759"/>
<dbReference type="Proteomes" id="UP000008810">
    <property type="component" value="Chromosome 3"/>
</dbReference>
<feature type="compositionally biased region" description="Basic residues" evidence="1">
    <location>
        <begin position="1"/>
        <end position="11"/>
    </location>
</feature>
<dbReference type="InterPro" id="IPR036047">
    <property type="entry name" value="F-box-like_dom_sf"/>
</dbReference>
<keyword evidence="5" id="KW-1185">Reference proteome</keyword>
<dbReference type="PROSITE" id="PS50181">
    <property type="entry name" value="FBOX"/>
    <property type="match status" value="1"/>
</dbReference>
<dbReference type="PANTHER" id="PTHR38926:SF69">
    <property type="entry name" value="F-BOX DOMAIN-CONTAINING PROTEIN"/>
    <property type="match status" value="1"/>
</dbReference>
<evidence type="ECO:0000256" key="1">
    <source>
        <dbReference type="SAM" id="MobiDB-lite"/>
    </source>
</evidence>
<dbReference type="RefSeq" id="XP_010236459.1">
    <property type="nucleotide sequence ID" value="XM_010238157.3"/>
</dbReference>
<protein>
    <recommendedName>
        <fullName evidence="2">F-box domain-containing protein</fullName>
    </recommendedName>
</protein>
<dbReference type="AlphaFoldDB" id="I1I1R0"/>